<reference evidence="2" key="1">
    <citation type="journal article" date="2020" name="Cell">
        <title>Large-Scale Comparative Analyses of Tick Genomes Elucidate Their Genetic Diversity and Vector Capacities.</title>
        <authorList>
            <consortium name="Tick Genome and Microbiome Consortium (TIGMIC)"/>
            <person name="Jia N."/>
            <person name="Wang J."/>
            <person name="Shi W."/>
            <person name="Du L."/>
            <person name="Sun Y."/>
            <person name="Zhan W."/>
            <person name="Jiang J.F."/>
            <person name="Wang Q."/>
            <person name="Zhang B."/>
            <person name="Ji P."/>
            <person name="Bell-Sakyi L."/>
            <person name="Cui X.M."/>
            <person name="Yuan T.T."/>
            <person name="Jiang B.G."/>
            <person name="Yang W.F."/>
            <person name="Lam T.T."/>
            <person name="Chang Q.C."/>
            <person name="Ding S.J."/>
            <person name="Wang X.J."/>
            <person name="Zhu J.G."/>
            <person name="Ruan X.D."/>
            <person name="Zhao L."/>
            <person name="Wei J.T."/>
            <person name="Ye R.Z."/>
            <person name="Que T.C."/>
            <person name="Du C.H."/>
            <person name="Zhou Y.H."/>
            <person name="Cheng J.X."/>
            <person name="Dai P.F."/>
            <person name="Guo W.B."/>
            <person name="Han X.H."/>
            <person name="Huang E.J."/>
            <person name="Li L.F."/>
            <person name="Wei W."/>
            <person name="Gao Y.C."/>
            <person name="Liu J.Z."/>
            <person name="Shao H.Z."/>
            <person name="Wang X."/>
            <person name="Wang C.C."/>
            <person name="Yang T.C."/>
            <person name="Huo Q.B."/>
            <person name="Li W."/>
            <person name="Chen H.Y."/>
            <person name="Chen S.E."/>
            <person name="Zhou L.G."/>
            <person name="Ni X.B."/>
            <person name="Tian J.H."/>
            <person name="Sheng Y."/>
            <person name="Liu T."/>
            <person name="Pan Y.S."/>
            <person name="Xia L.Y."/>
            <person name="Li J."/>
            <person name="Zhao F."/>
            <person name="Cao W.C."/>
        </authorList>
    </citation>
    <scope>NUCLEOTIDE SEQUENCE</scope>
    <source>
        <strain evidence="2">Rmic-2018</strain>
    </source>
</reference>
<protein>
    <submittedName>
        <fullName evidence="2">Uncharacterized protein</fullName>
    </submittedName>
</protein>
<dbReference type="AlphaFoldDB" id="A0A9J6ED42"/>
<reference evidence="2" key="2">
    <citation type="submission" date="2021-09" db="EMBL/GenBank/DDBJ databases">
        <authorList>
            <person name="Jia N."/>
            <person name="Wang J."/>
            <person name="Shi W."/>
            <person name="Du L."/>
            <person name="Sun Y."/>
            <person name="Zhan W."/>
            <person name="Jiang J."/>
            <person name="Wang Q."/>
            <person name="Zhang B."/>
            <person name="Ji P."/>
            <person name="Sakyi L.B."/>
            <person name="Cui X."/>
            <person name="Yuan T."/>
            <person name="Jiang B."/>
            <person name="Yang W."/>
            <person name="Lam T.T.-Y."/>
            <person name="Chang Q."/>
            <person name="Ding S."/>
            <person name="Wang X."/>
            <person name="Zhu J."/>
            <person name="Ruan X."/>
            <person name="Zhao L."/>
            <person name="Wei J."/>
            <person name="Que T."/>
            <person name="Du C."/>
            <person name="Cheng J."/>
            <person name="Dai P."/>
            <person name="Han X."/>
            <person name="Huang E."/>
            <person name="Gao Y."/>
            <person name="Liu J."/>
            <person name="Shao H."/>
            <person name="Ye R."/>
            <person name="Li L."/>
            <person name="Wei W."/>
            <person name="Wang X."/>
            <person name="Wang C."/>
            <person name="Huo Q."/>
            <person name="Li W."/>
            <person name="Guo W."/>
            <person name="Chen H."/>
            <person name="Chen S."/>
            <person name="Zhou L."/>
            <person name="Zhou L."/>
            <person name="Ni X."/>
            <person name="Tian J."/>
            <person name="Zhou Y."/>
            <person name="Sheng Y."/>
            <person name="Liu T."/>
            <person name="Pan Y."/>
            <person name="Xia L."/>
            <person name="Li J."/>
            <person name="Zhao F."/>
            <person name="Cao W."/>
        </authorList>
    </citation>
    <scope>NUCLEOTIDE SEQUENCE</scope>
    <source>
        <strain evidence="2">Rmic-2018</strain>
        <tissue evidence="2">Larvae</tissue>
    </source>
</reference>
<comment type="caution">
    <text evidence="2">The sequence shown here is derived from an EMBL/GenBank/DDBJ whole genome shotgun (WGS) entry which is preliminary data.</text>
</comment>
<evidence type="ECO:0000313" key="2">
    <source>
        <dbReference type="EMBL" id="KAH8032411.1"/>
    </source>
</evidence>
<gene>
    <name evidence="2" type="ORF">HPB51_024603</name>
</gene>
<organism evidence="2 3">
    <name type="scientific">Rhipicephalus microplus</name>
    <name type="common">Cattle tick</name>
    <name type="synonym">Boophilus microplus</name>
    <dbReference type="NCBI Taxonomy" id="6941"/>
    <lineage>
        <taxon>Eukaryota</taxon>
        <taxon>Metazoa</taxon>
        <taxon>Ecdysozoa</taxon>
        <taxon>Arthropoda</taxon>
        <taxon>Chelicerata</taxon>
        <taxon>Arachnida</taxon>
        <taxon>Acari</taxon>
        <taxon>Parasitiformes</taxon>
        <taxon>Ixodida</taxon>
        <taxon>Ixodoidea</taxon>
        <taxon>Ixodidae</taxon>
        <taxon>Rhipicephalinae</taxon>
        <taxon>Rhipicephalus</taxon>
        <taxon>Boophilus</taxon>
    </lineage>
</organism>
<sequence>MRGAESSGGTKDGEATTMIDEKDRHISDLEDKVRTLEKRLEGTTLTGDEHIQALVEEVGYVLAGVTFW</sequence>
<keyword evidence="3" id="KW-1185">Reference proteome</keyword>
<dbReference type="VEuPathDB" id="VectorBase:LOC119165910"/>
<name>A0A9J6ED42_RHIMP</name>
<dbReference type="EMBL" id="JABSTU010000005">
    <property type="protein sequence ID" value="KAH8032411.1"/>
    <property type="molecule type" value="Genomic_DNA"/>
</dbReference>
<feature type="compositionally biased region" description="Basic and acidic residues" evidence="1">
    <location>
        <begin position="11"/>
        <end position="24"/>
    </location>
</feature>
<proteinExistence type="predicted"/>
<dbReference type="Proteomes" id="UP000821866">
    <property type="component" value="Chromosome 3"/>
</dbReference>
<evidence type="ECO:0000313" key="3">
    <source>
        <dbReference type="Proteomes" id="UP000821866"/>
    </source>
</evidence>
<feature type="region of interest" description="Disordered" evidence="1">
    <location>
        <begin position="1"/>
        <end position="24"/>
    </location>
</feature>
<evidence type="ECO:0000256" key="1">
    <source>
        <dbReference type="SAM" id="MobiDB-lite"/>
    </source>
</evidence>
<accession>A0A9J6ED42</accession>